<dbReference type="InterPro" id="IPR012677">
    <property type="entry name" value="Nucleotide-bd_a/b_plait_sf"/>
</dbReference>
<dbReference type="FunFam" id="3.30.70.330:FF:000182">
    <property type="entry name" value="RNA-binding motif protein 28"/>
    <property type="match status" value="1"/>
</dbReference>
<keyword evidence="2" id="KW-0677">Repeat</keyword>
<feature type="region of interest" description="Disordered" evidence="6">
    <location>
        <begin position="261"/>
        <end position="389"/>
    </location>
</feature>
<feature type="domain" description="RRM" evidence="7">
    <location>
        <begin position="9"/>
        <end position="92"/>
    </location>
</feature>
<feature type="domain" description="RRM" evidence="7">
    <location>
        <begin position="162"/>
        <end position="271"/>
    </location>
</feature>
<feature type="compositionally biased region" description="Basic and acidic residues" evidence="6">
    <location>
        <begin position="261"/>
        <end position="285"/>
    </location>
</feature>
<dbReference type="AlphaFoldDB" id="A0A8S4A5B5"/>
<comment type="caution">
    <text evidence="8">The sequence shown here is derived from an EMBL/GenBank/DDBJ whole genome shotgun (WGS) entry which is preliminary data.</text>
</comment>
<dbReference type="CDD" id="cd12415">
    <property type="entry name" value="RRM3_RBM28_like"/>
    <property type="match status" value="1"/>
</dbReference>
<dbReference type="OrthoDB" id="3945418at2759"/>
<dbReference type="CDD" id="cd12416">
    <property type="entry name" value="RRM4_RBM28_like"/>
    <property type="match status" value="1"/>
</dbReference>
<keyword evidence="9" id="KW-1185">Reference proteome</keyword>
<sequence length="405" mass="45547">RESDVNEGRTVFVRNLPYTVENEELEEFFSKYGAVKYARAVVDKISGISKGSAFVQFLSKEAADSCVEAAAGEEDSGLSIGGRNLLVTLAVSRNQAGEFGEKKDKKKEQKDTRNLYLAREGMIRPGTAAAKEVAPADLALRLKIDAAKRLKLKDQNVFVSSTRLCVHNIPPTVTDQQLREIVVKAAGDKQAKLVECRIMRDLNRLNTQGVGKSKGFAFCAFTQHEHALSALQHLNNNPDIFGDKKRPIVEFSLENRKALEAKQKRVEKSRAKLRQKAQEVEDRKQSTGVAQNRKRKHKNKEGFLPLEKRKEQDKVARSLHKGALGLPSHSGPKQRHKPRPSQQIKDKKKPNSFNMGSRKQQPVKPKSLKEKPLKMKKPNKKRNDTDSFDKLVAAYKQKIMSSAQF</sequence>
<dbReference type="EMBL" id="CAJHNH020006890">
    <property type="protein sequence ID" value="CAG5134176.1"/>
    <property type="molecule type" value="Genomic_DNA"/>
</dbReference>
<dbReference type="GO" id="GO:0005730">
    <property type="term" value="C:nucleolus"/>
    <property type="evidence" value="ECO:0007669"/>
    <property type="project" value="TreeGrafter"/>
</dbReference>
<evidence type="ECO:0000259" key="7">
    <source>
        <dbReference type="PROSITE" id="PS50102"/>
    </source>
</evidence>
<dbReference type="Proteomes" id="UP000678393">
    <property type="component" value="Unassembled WGS sequence"/>
</dbReference>
<dbReference type="InterPro" id="IPR035979">
    <property type="entry name" value="RBD_domain_sf"/>
</dbReference>
<proteinExistence type="predicted"/>
<dbReference type="PANTHER" id="PTHR48039:SF5">
    <property type="entry name" value="RNA-BINDING PROTEIN 28"/>
    <property type="match status" value="1"/>
</dbReference>
<keyword evidence="3 5" id="KW-0694">RNA-binding</keyword>
<feature type="compositionally biased region" description="Basic and acidic residues" evidence="6">
    <location>
        <begin position="306"/>
        <end position="316"/>
    </location>
</feature>
<organism evidence="8 9">
    <name type="scientific">Candidula unifasciata</name>
    <dbReference type="NCBI Taxonomy" id="100452"/>
    <lineage>
        <taxon>Eukaryota</taxon>
        <taxon>Metazoa</taxon>
        <taxon>Spiralia</taxon>
        <taxon>Lophotrochozoa</taxon>
        <taxon>Mollusca</taxon>
        <taxon>Gastropoda</taxon>
        <taxon>Heterobranchia</taxon>
        <taxon>Euthyneura</taxon>
        <taxon>Panpulmonata</taxon>
        <taxon>Eupulmonata</taxon>
        <taxon>Stylommatophora</taxon>
        <taxon>Helicina</taxon>
        <taxon>Helicoidea</taxon>
        <taxon>Geomitridae</taxon>
        <taxon>Candidula</taxon>
    </lineage>
</organism>
<dbReference type="Gene3D" id="3.30.70.330">
    <property type="match status" value="2"/>
</dbReference>
<evidence type="ECO:0000256" key="6">
    <source>
        <dbReference type="SAM" id="MobiDB-lite"/>
    </source>
</evidence>
<evidence type="ECO:0000256" key="2">
    <source>
        <dbReference type="ARBA" id="ARBA00022737"/>
    </source>
</evidence>
<evidence type="ECO:0000256" key="5">
    <source>
        <dbReference type="PROSITE-ProRule" id="PRU00176"/>
    </source>
</evidence>
<accession>A0A8S4A5B5</accession>
<evidence type="ECO:0000256" key="3">
    <source>
        <dbReference type="ARBA" id="ARBA00022884"/>
    </source>
</evidence>
<dbReference type="GO" id="GO:0003729">
    <property type="term" value="F:mRNA binding"/>
    <property type="evidence" value="ECO:0007669"/>
    <property type="project" value="TreeGrafter"/>
</dbReference>
<evidence type="ECO:0000313" key="8">
    <source>
        <dbReference type="EMBL" id="CAG5134176.1"/>
    </source>
</evidence>
<feature type="non-terminal residue" evidence="8">
    <location>
        <position position="1"/>
    </location>
</feature>
<dbReference type="SMART" id="SM00360">
    <property type="entry name" value="RRM"/>
    <property type="match status" value="2"/>
</dbReference>
<gene>
    <name evidence="8" type="ORF">CUNI_LOCUS19734</name>
</gene>
<feature type="compositionally biased region" description="Polar residues" evidence="6">
    <location>
        <begin position="351"/>
        <end position="360"/>
    </location>
</feature>
<dbReference type="InterPro" id="IPR051945">
    <property type="entry name" value="RRM_MRD1_RNA_proc_ribogen"/>
</dbReference>
<dbReference type="Pfam" id="PF00076">
    <property type="entry name" value="RRM_1"/>
    <property type="match status" value="2"/>
</dbReference>
<protein>
    <recommendedName>
        <fullName evidence="7">RRM domain-containing protein</fullName>
    </recommendedName>
</protein>
<evidence type="ECO:0000256" key="4">
    <source>
        <dbReference type="ARBA" id="ARBA00023242"/>
    </source>
</evidence>
<evidence type="ECO:0000313" key="9">
    <source>
        <dbReference type="Proteomes" id="UP000678393"/>
    </source>
</evidence>
<comment type="subcellular location">
    <subcellularLocation>
        <location evidence="1">Nucleus</location>
    </subcellularLocation>
</comment>
<keyword evidence="4" id="KW-0539">Nucleus</keyword>
<dbReference type="SUPFAM" id="SSF54928">
    <property type="entry name" value="RNA-binding domain, RBD"/>
    <property type="match status" value="2"/>
</dbReference>
<name>A0A8S4A5B5_9EUPU</name>
<dbReference type="PANTHER" id="PTHR48039">
    <property type="entry name" value="RNA-BINDING MOTIF PROTEIN 14B"/>
    <property type="match status" value="1"/>
</dbReference>
<dbReference type="InterPro" id="IPR000504">
    <property type="entry name" value="RRM_dom"/>
</dbReference>
<reference evidence="8" key="1">
    <citation type="submission" date="2021-04" db="EMBL/GenBank/DDBJ databases">
        <authorList>
            <consortium name="Molecular Ecology Group"/>
        </authorList>
    </citation>
    <scope>NUCLEOTIDE SEQUENCE</scope>
</reference>
<evidence type="ECO:0000256" key="1">
    <source>
        <dbReference type="ARBA" id="ARBA00004123"/>
    </source>
</evidence>
<dbReference type="PROSITE" id="PS50102">
    <property type="entry name" value="RRM"/>
    <property type="match status" value="2"/>
</dbReference>